<name>A0A368XER4_9BACI</name>
<evidence type="ECO:0000259" key="6">
    <source>
        <dbReference type="Pfam" id="PF01368"/>
    </source>
</evidence>
<dbReference type="GO" id="GO:0008409">
    <property type="term" value="F:5'-3' exonuclease activity"/>
    <property type="evidence" value="ECO:0007669"/>
    <property type="project" value="InterPro"/>
</dbReference>
<dbReference type="NCBIfam" id="TIGR00644">
    <property type="entry name" value="recJ"/>
    <property type="match status" value="1"/>
</dbReference>
<dbReference type="Gene3D" id="3.10.310.30">
    <property type="match status" value="1"/>
</dbReference>
<dbReference type="InterPro" id="IPR041122">
    <property type="entry name" value="RecJ_OB"/>
</dbReference>
<feature type="domain" description="DHHA1" evidence="7">
    <location>
        <begin position="344"/>
        <end position="439"/>
    </location>
</feature>
<evidence type="ECO:0000313" key="10">
    <source>
        <dbReference type="EMBL" id="RCW66440.1"/>
    </source>
</evidence>
<dbReference type="InterPro" id="IPR004610">
    <property type="entry name" value="RecJ"/>
</dbReference>
<dbReference type="InterPro" id="IPR018779">
    <property type="entry name" value="RecJ_C"/>
</dbReference>
<dbReference type="InterPro" id="IPR003156">
    <property type="entry name" value="DHHA1_dom"/>
</dbReference>
<dbReference type="InterPro" id="IPR038763">
    <property type="entry name" value="DHH_sf"/>
</dbReference>
<evidence type="ECO:0000256" key="3">
    <source>
        <dbReference type="ARBA" id="ARBA00022722"/>
    </source>
</evidence>
<sequence length="780" mass="88825">MLKSQANWSFTYEEIKQDNNELNELNISKITKDILLHRGIESVDKAKDFLKPSIESLLEPALLSDIKKATLRVKKAIDEGESILVYGDYDADGVTSTTLMVETLNEMGAMCDYYIPNRFTEGYGPNKDAFKQINQQGFNLIITVDNGIAGVEAINYATELGLDVIVTDHHEAQDQLPNAYAILHPKCSDDYTFKELAGVGVAFKFAWYLLGYFPKQFLDLVAIGTIADLVPLIEENRVLTYHGLKVLSKTNRVGLKALMDECGMEGTVTEVDVGFKIGPRLNAVGRLQDANLAVELLLIDDLAEARNLAEHVQALNAERQKIVSDITKEAVELIENDTSDRFKNVIVVAKTGWNQGVLGIVASKLVQLYHKPTLVLTLNEESQSAKGSARSIEAFDLFKECMQIRSLFTHFGGHAQAAGMTLPIEQIEAVSEQLSERAEESLTAEDFYPNLFIDFTVDLDDVTMELLQEMDSLAPFGMGNPKPLFHISAKPDNLKQIGAEKNHLKFQFKKDKSLVDVIGFGFGHVFHKIMNDSEIEVVGELQTNEWNGIKKPQFFLKDLRINEWQLFDYRGTNKWQKSLEGLQQKSVLVYFEDLPKGLPSTWESKAVHVEDLDAKKIDFHHLIMIELPSEKEIIKKLIQEIDLDSLYLCYHAKLESGLSLLPRREDFKELYALVMKRGYFDYKVDAPKLSKYKGWKLEKIKFMFQVFYELNFVKMNDGKIIPNKQVEKKDLETSELYQGLKKQIEVEELLYYSSRNDIKKWMDKQRVPLQQPEEEMSYGL</sequence>
<evidence type="ECO:0000259" key="9">
    <source>
        <dbReference type="Pfam" id="PF17768"/>
    </source>
</evidence>
<dbReference type="PANTHER" id="PTHR30255:SF2">
    <property type="entry name" value="SINGLE-STRANDED-DNA-SPECIFIC EXONUCLEASE RECJ"/>
    <property type="match status" value="1"/>
</dbReference>
<reference evidence="10 11" key="1">
    <citation type="submission" date="2018-07" db="EMBL/GenBank/DDBJ databases">
        <title>Genomic Encyclopedia of Type Strains, Phase IV (KMG-IV): sequencing the most valuable type-strain genomes for metagenomic binning, comparative biology and taxonomic classification.</title>
        <authorList>
            <person name="Goeker M."/>
        </authorList>
    </citation>
    <scope>NUCLEOTIDE SEQUENCE [LARGE SCALE GENOMIC DNA]</scope>
    <source>
        <strain evidence="10 11">DSM 27696</strain>
    </source>
</reference>
<feature type="domain" description="RecJ OB" evidence="9">
    <location>
        <begin position="453"/>
        <end position="558"/>
    </location>
</feature>
<dbReference type="AlphaFoldDB" id="A0A368XER4"/>
<dbReference type="OrthoDB" id="9809852at2"/>
<evidence type="ECO:0000256" key="2">
    <source>
        <dbReference type="ARBA" id="ARBA00019841"/>
    </source>
</evidence>
<dbReference type="Gene3D" id="3.90.1640.30">
    <property type="match status" value="1"/>
</dbReference>
<dbReference type="SUPFAM" id="SSF64182">
    <property type="entry name" value="DHH phosphoesterases"/>
    <property type="match status" value="1"/>
</dbReference>
<keyword evidence="3" id="KW-0540">Nuclease</keyword>
<feature type="domain" description="Single-stranded-DNA-specific exonuclease RecJ C-terminal" evidence="8">
    <location>
        <begin position="565"/>
        <end position="762"/>
    </location>
</feature>
<dbReference type="Pfam" id="PF10141">
    <property type="entry name" value="ssDNA-exonuc_C"/>
    <property type="match status" value="1"/>
</dbReference>
<evidence type="ECO:0000256" key="4">
    <source>
        <dbReference type="ARBA" id="ARBA00022801"/>
    </source>
</evidence>
<dbReference type="EMBL" id="QPJJ01000009">
    <property type="protein sequence ID" value="RCW66440.1"/>
    <property type="molecule type" value="Genomic_DNA"/>
</dbReference>
<gene>
    <name evidence="10" type="ORF">DFR57_109163</name>
</gene>
<accession>A0A368XER4</accession>
<dbReference type="Proteomes" id="UP000252585">
    <property type="component" value="Unassembled WGS sequence"/>
</dbReference>
<dbReference type="GO" id="GO:0006281">
    <property type="term" value="P:DNA repair"/>
    <property type="evidence" value="ECO:0007669"/>
    <property type="project" value="InterPro"/>
</dbReference>
<evidence type="ECO:0000259" key="7">
    <source>
        <dbReference type="Pfam" id="PF02272"/>
    </source>
</evidence>
<protein>
    <recommendedName>
        <fullName evidence="2">Single-stranded-DNA-specific exonuclease RecJ</fullName>
    </recommendedName>
</protein>
<evidence type="ECO:0000259" key="8">
    <source>
        <dbReference type="Pfam" id="PF10141"/>
    </source>
</evidence>
<feature type="domain" description="DDH" evidence="6">
    <location>
        <begin position="82"/>
        <end position="225"/>
    </location>
</feature>
<proteinExistence type="inferred from homology"/>
<dbReference type="Pfam" id="PF02272">
    <property type="entry name" value="DHHA1"/>
    <property type="match status" value="1"/>
</dbReference>
<organism evidence="10 11">
    <name type="scientific">Saliterribacillus persicus</name>
    <dbReference type="NCBI Taxonomy" id="930114"/>
    <lineage>
        <taxon>Bacteria</taxon>
        <taxon>Bacillati</taxon>
        <taxon>Bacillota</taxon>
        <taxon>Bacilli</taxon>
        <taxon>Bacillales</taxon>
        <taxon>Bacillaceae</taxon>
        <taxon>Saliterribacillus</taxon>
    </lineage>
</organism>
<keyword evidence="11" id="KW-1185">Reference proteome</keyword>
<dbReference type="InterPro" id="IPR051673">
    <property type="entry name" value="SSDNA_exonuclease_RecJ"/>
</dbReference>
<keyword evidence="4" id="KW-0378">Hydrolase</keyword>
<dbReference type="Pfam" id="PF17768">
    <property type="entry name" value="RecJ_OB"/>
    <property type="match status" value="1"/>
</dbReference>
<dbReference type="RefSeq" id="WP_114353433.1">
    <property type="nucleotide sequence ID" value="NZ_QPJJ01000009.1"/>
</dbReference>
<dbReference type="InterPro" id="IPR001667">
    <property type="entry name" value="DDH_dom"/>
</dbReference>
<keyword evidence="5 10" id="KW-0269">Exonuclease</keyword>
<dbReference type="PANTHER" id="PTHR30255">
    <property type="entry name" value="SINGLE-STRANDED-DNA-SPECIFIC EXONUCLEASE RECJ"/>
    <property type="match status" value="1"/>
</dbReference>
<dbReference type="Pfam" id="PF01368">
    <property type="entry name" value="DHH"/>
    <property type="match status" value="1"/>
</dbReference>
<comment type="caution">
    <text evidence="10">The sequence shown here is derived from an EMBL/GenBank/DDBJ whole genome shotgun (WGS) entry which is preliminary data.</text>
</comment>
<dbReference type="GO" id="GO:0003676">
    <property type="term" value="F:nucleic acid binding"/>
    <property type="evidence" value="ECO:0007669"/>
    <property type="project" value="InterPro"/>
</dbReference>
<evidence type="ECO:0000256" key="5">
    <source>
        <dbReference type="ARBA" id="ARBA00022839"/>
    </source>
</evidence>
<evidence type="ECO:0000256" key="1">
    <source>
        <dbReference type="ARBA" id="ARBA00005915"/>
    </source>
</evidence>
<evidence type="ECO:0000313" key="11">
    <source>
        <dbReference type="Proteomes" id="UP000252585"/>
    </source>
</evidence>
<comment type="similarity">
    <text evidence="1">Belongs to the RecJ family.</text>
</comment>
<dbReference type="GO" id="GO:0006310">
    <property type="term" value="P:DNA recombination"/>
    <property type="evidence" value="ECO:0007669"/>
    <property type="project" value="InterPro"/>
</dbReference>